<feature type="compositionally biased region" description="Basic and acidic residues" evidence="4">
    <location>
        <begin position="235"/>
        <end position="245"/>
    </location>
</feature>
<dbReference type="PRINTS" id="PR00035">
    <property type="entry name" value="HTHGNTR"/>
</dbReference>
<dbReference type="PROSITE" id="PS50949">
    <property type="entry name" value="HTH_GNTR"/>
    <property type="match status" value="1"/>
</dbReference>
<feature type="compositionally biased region" description="Gly residues" evidence="4">
    <location>
        <begin position="255"/>
        <end position="264"/>
    </location>
</feature>
<keyword evidence="7" id="KW-1185">Reference proteome</keyword>
<comment type="caution">
    <text evidence="6">The sequence shown here is derived from an EMBL/GenBank/DDBJ whole genome shotgun (WGS) entry which is preliminary data.</text>
</comment>
<dbReference type="EMBL" id="WJHE01000279">
    <property type="protein sequence ID" value="MST32368.1"/>
    <property type="molecule type" value="Genomic_DNA"/>
</dbReference>
<reference evidence="6 7" key="1">
    <citation type="submission" date="2019-11" db="EMBL/GenBank/DDBJ databases">
        <title>Acidiferrimicrobium australis gen. nov., sp. nov., an acidophilic and obligately heterotrophic, member of the Actinobacteria that catalyses dissimilatory oxido- reduction of iron isolated from metal-rich acidic water in Chile.</title>
        <authorList>
            <person name="Gonzalez D."/>
            <person name="Huber K."/>
            <person name="Hedrich S."/>
            <person name="Rojas-Villalobos C."/>
            <person name="Quatrini R."/>
            <person name="Dinamarca M.A."/>
            <person name="Schwarz A."/>
            <person name="Canales C."/>
            <person name="Nancucheo I."/>
        </authorList>
    </citation>
    <scope>NUCLEOTIDE SEQUENCE [LARGE SCALE GENOMIC DNA]</scope>
    <source>
        <strain evidence="6 7">USS-CCA1</strain>
    </source>
</reference>
<evidence type="ECO:0000259" key="5">
    <source>
        <dbReference type="PROSITE" id="PS50949"/>
    </source>
</evidence>
<evidence type="ECO:0000256" key="2">
    <source>
        <dbReference type="ARBA" id="ARBA00023125"/>
    </source>
</evidence>
<dbReference type="Pfam" id="PF07702">
    <property type="entry name" value="UTRA"/>
    <property type="match status" value="1"/>
</dbReference>
<sequence>MPLWSQLLEDLRTRLKAGEFVRDFPSDIELTRHYGVSRQTVREALRRLQQEGVIERGRGRGSFVRERPIEQHLGTLYSLFRSVEEQGFVQESVVRSLAVGRDEEAAAMLDCRPDEPLVHLERLRMADGRPMVLDSSWLPARLASPLLEADFHRTALYRELELRCGLRPDAGWERVLPVLPTPEQRKLLGMGARAPAYGVERLACQGRLPVEWRHSVIRADRFSFVARWEDGRVDAAFEPPSRSEGRPATPPPGGGAPAGRGGSR</sequence>
<evidence type="ECO:0000256" key="3">
    <source>
        <dbReference type="ARBA" id="ARBA00023163"/>
    </source>
</evidence>
<proteinExistence type="predicted"/>
<dbReference type="InterPro" id="IPR036390">
    <property type="entry name" value="WH_DNA-bd_sf"/>
</dbReference>
<keyword evidence="3" id="KW-0804">Transcription</keyword>
<evidence type="ECO:0000256" key="1">
    <source>
        <dbReference type="ARBA" id="ARBA00023015"/>
    </source>
</evidence>
<feature type="region of interest" description="Disordered" evidence="4">
    <location>
        <begin position="235"/>
        <end position="264"/>
    </location>
</feature>
<protein>
    <submittedName>
        <fullName evidence="6">UTRA domain-containing protein</fullName>
    </submittedName>
</protein>
<accession>A0ABW9QS97</accession>
<evidence type="ECO:0000313" key="7">
    <source>
        <dbReference type="Proteomes" id="UP000437736"/>
    </source>
</evidence>
<dbReference type="Gene3D" id="1.10.10.10">
    <property type="entry name" value="Winged helix-like DNA-binding domain superfamily/Winged helix DNA-binding domain"/>
    <property type="match status" value="1"/>
</dbReference>
<organism evidence="6 7">
    <name type="scientific">Acidiferrimicrobium australe</name>
    <dbReference type="NCBI Taxonomy" id="2664430"/>
    <lineage>
        <taxon>Bacteria</taxon>
        <taxon>Bacillati</taxon>
        <taxon>Actinomycetota</taxon>
        <taxon>Acidimicrobiia</taxon>
        <taxon>Acidimicrobiales</taxon>
        <taxon>Acidimicrobiaceae</taxon>
        <taxon>Acidiferrimicrobium</taxon>
    </lineage>
</organism>
<dbReference type="InterPro" id="IPR028978">
    <property type="entry name" value="Chorismate_lyase_/UTRA_dom_sf"/>
</dbReference>
<dbReference type="InterPro" id="IPR000524">
    <property type="entry name" value="Tscrpt_reg_HTH_GntR"/>
</dbReference>
<dbReference type="SUPFAM" id="SSF46785">
    <property type="entry name" value="Winged helix' DNA-binding domain"/>
    <property type="match status" value="1"/>
</dbReference>
<dbReference type="InterPro" id="IPR050679">
    <property type="entry name" value="Bact_HTH_transcr_reg"/>
</dbReference>
<gene>
    <name evidence="6" type="ORF">GHK86_06485</name>
</gene>
<dbReference type="InterPro" id="IPR036388">
    <property type="entry name" value="WH-like_DNA-bd_sf"/>
</dbReference>
<dbReference type="PANTHER" id="PTHR44846:SF17">
    <property type="entry name" value="GNTR-FAMILY TRANSCRIPTIONAL REGULATOR"/>
    <property type="match status" value="1"/>
</dbReference>
<dbReference type="SUPFAM" id="SSF64288">
    <property type="entry name" value="Chorismate lyase-like"/>
    <property type="match status" value="1"/>
</dbReference>
<dbReference type="Gene3D" id="3.40.1410.10">
    <property type="entry name" value="Chorismate lyase-like"/>
    <property type="match status" value="1"/>
</dbReference>
<dbReference type="PANTHER" id="PTHR44846">
    <property type="entry name" value="MANNOSYL-D-GLYCERATE TRANSPORT/METABOLISM SYSTEM REPRESSOR MNGR-RELATED"/>
    <property type="match status" value="1"/>
</dbReference>
<feature type="domain" description="HTH gntR-type" evidence="5">
    <location>
        <begin position="1"/>
        <end position="67"/>
    </location>
</feature>
<name>A0ABW9QS97_9ACTN</name>
<dbReference type="Pfam" id="PF00392">
    <property type="entry name" value="GntR"/>
    <property type="match status" value="1"/>
</dbReference>
<keyword evidence="2" id="KW-0238">DNA-binding</keyword>
<evidence type="ECO:0000313" key="6">
    <source>
        <dbReference type="EMBL" id="MST32368.1"/>
    </source>
</evidence>
<dbReference type="CDD" id="cd07377">
    <property type="entry name" value="WHTH_GntR"/>
    <property type="match status" value="1"/>
</dbReference>
<dbReference type="Proteomes" id="UP000437736">
    <property type="component" value="Unassembled WGS sequence"/>
</dbReference>
<dbReference type="InterPro" id="IPR011663">
    <property type="entry name" value="UTRA"/>
</dbReference>
<evidence type="ECO:0000256" key="4">
    <source>
        <dbReference type="SAM" id="MobiDB-lite"/>
    </source>
</evidence>
<keyword evidence="1" id="KW-0805">Transcription regulation</keyword>
<dbReference type="SMART" id="SM00345">
    <property type="entry name" value="HTH_GNTR"/>
    <property type="match status" value="1"/>
</dbReference>
<dbReference type="SMART" id="SM00866">
    <property type="entry name" value="UTRA"/>
    <property type="match status" value="1"/>
</dbReference>